<feature type="region of interest" description="Disordered" evidence="1">
    <location>
        <begin position="321"/>
        <end position="351"/>
    </location>
</feature>
<feature type="domain" description="X-Tfes XVIPCD" evidence="2">
    <location>
        <begin position="223"/>
        <end position="317"/>
    </location>
</feature>
<keyword evidence="4" id="KW-1185">Reference proteome</keyword>
<dbReference type="Pfam" id="PF20410">
    <property type="entry name" value="X-Tfes_XVIPCD"/>
    <property type="match status" value="1"/>
</dbReference>
<organism evidence="3 4">
    <name type="scientific">Lysobacter hankyongensis</name>
    <dbReference type="NCBI Taxonomy" id="1176535"/>
    <lineage>
        <taxon>Bacteria</taxon>
        <taxon>Pseudomonadati</taxon>
        <taxon>Pseudomonadota</taxon>
        <taxon>Gammaproteobacteria</taxon>
        <taxon>Lysobacterales</taxon>
        <taxon>Lysobacteraceae</taxon>
        <taxon>Lysobacter</taxon>
    </lineage>
</organism>
<sequence>MPDYSIEARSLDLPGPYSHNFWVLRDQDGKALAELHGLATDRETGKTVPIGTDEQLHSLRVRHFPLDADYAQSLGAKQSMGGYIVAGQDSRTVLTSDKEEVMARWNAAVAATVPLNALDRDYPSYGFKTFAETVNSNSTYRTLGEVMGVHVHEFSGVMEPGIDNRMVDTKRIEELRTHGYPVLDEPSIKRDGKYEFLELSPVPTPGPSPAPVDDGHAQYDPRTPGHPGHADYARIREGLAGSLADARALDNVSASAYREMAANPLMKQVDYVGVHNGNAIVAYAPYGLGREPMFNVHTDVAQARQQPAEENLDRAQALVEARAMAQTQEQASQSQSQSQGGSALAIGARTT</sequence>
<feature type="compositionally biased region" description="Low complexity" evidence="1">
    <location>
        <begin position="325"/>
        <end position="351"/>
    </location>
</feature>
<dbReference type="InterPro" id="IPR046519">
    <property type="entry name" value="X-Tfes_XVIPCD"/>
</dbReference>
<comment type="caution">
    <text evidence="3">The sequence shown here is derived from an EMBL/GenBank/DDBJ whole genome shotgun (WGS) entry which is preliminary data.</text>
</comment>
<name>A0ABP9B6D6_9GAMM</name>
<proteinExistence type="predicted"/>
<protein>
    <recommendedName>
        <fullName evidence="2">X-Tfes XVIPCD domain-containing protein</fullName>
    </recommendedName>
</protein>
<evidence type="ECO:0000313" key="3">
    <source>
        <dbReference type="EMBL" id="GAA4791110.1"/>
    </source>
</evidence>
<evidence type="ECO:0000313" key="4">
    <source>
        <dbReference type="Proteomes" id="UP001499959"/>
    </source>
</evidence>
<dbReference type="RefSeq" id="WP_345302744.1">
    <property type="nucleotide sequence ID" value="NZ_BAABJE010000005.1"/>
</dbReference>
<evidence type="ECO:0000256" key="1">
    <source>
        <dbReference type="SAM" id="MobiDB-lite"/>
    </source>
</evidence>
<accession>A0ABP9B6D6</accession>
<dbReference type="Proteomes" id="UP001499959">
    <property type="component" value="Unassembled WGS sequence"/>
</dbReference>
<gene>
    <name evidence="3" type="ORF">GCM10023307_15590</name>
</gene>
<reference evidence="4" key="1">
    <citation type="journal article" date="2019" name="Int. J. Syst. Evol. Microbiol.">
        <title>The Global Catalogue of Microorganisms (GCM) 10K type strain sequencing project: providing services to taxonomists for standard genome sequencing and annotation.</title>
        <authorList>
            <consortium name="The Broad Institute Genomics Platform"/>
            <consortium name="The Broad Institute Genome Sequencing Center for Infectious Disease"/>
            <person name="Wu L."/>
            <person name="Ma J."/>
        </authorList>
    </citation>
    <scope>NUCLEOTIDE SEQUENCE [LARGE SCALE GENOMIC DNA]</scope>
    <source>
        <strain evidence="4">JCM 18204</strain>
    </source>
</reference>
<dbReference type="EMBL" id="BAABJE010000005">
    <property type="protein sequence ID" value="GAA4791110.1"/>
    <property type="molecule type" value="Genomic_DNA"/>
</dbReference>
<evidence type="ECO:0000259" key="2">
    <source>
        <dbReference type="Pfam" id="PF20410"/>
    </source>
</evidence>